<evidence type="ECO:0000313" key="1">
    <source>
        <dbReference type="EMBL" id="VAW90477.1"/>
    </source>
</evidence>
<proteinExistence type="predicted"/>
<gene>
    <name evidence="1" type="ORF">MNBD_GAMMA17-1729</name>
</gene>
<protein>
    <submittedName>
        <fullName evidence="1">Uncharacterized protein</fullName>
    </submittedName>
</protein>
<name>A0A3B0ZT09_9ZZZZ</name>
<dbReference type="AlphaFoldDB" id="A0A3B0ZT09"/>
<dbReference type="Gene3D" id="2.120.10.30">
    <property type="entry name" value="TolB, C-terminal domain"/>
    <property type="match status" value="1"/>
</dbReference>
<sequence>MIVPGRFLSVRVLLLAALSFPLAACVDESDEATSDSSAGVQLIDLNSFQEADVVVGQADFIWGARDQGGVADATTIDSPFGNPGFHNGVLYLPDHNNNRVLGYLKIPKKNDAVADFVLGQPDFTTTASGVSATEFSGSQTVFFDQGKMFLVSYDNNRVLIWDSIPASGGVPADWVVGQVNTDSKATDCSAAGLRSPDTGWAVDGKLIVTDSGNHRVLIWNSIPTRNGVPADIVLGQQDFTNCQQNVGVADEPTAATLNFPAGVWSDGDRLVVSDTNNNRVLIWNDFPTESFTPADVVLGQDSFTINAPNDDDQDGFTDSGASNRTLAGPYDGVYSNGVQLFIADSDNNRLLLWNSFPTNNFTPADVVLGQGSFTKNVSNDDDQNGIADTDPRARTLSSPTGVLQVGDQLIVTDGNNHRYLIYNGK</sequence>
<dbReference type="SUPFAM" id="SSF63825">
    <property type="entry name" value="YWTD domain"/>
    <property type="match status" value="1"/>
</dbReference>
<dbReference type="EMBL" id="UOFQ01000195">
    <property type="protein sequence ID" value="VAW90477.1"/>
    <property type="molecule type" value="Genomic_DNA"/>
</dbReference>
<accession>A0A3B0ZT09</accession>
<dbReference type="InterPro" id="IPR011042">
    <property type="entry name" value="6-blade_b-propeller_TolB-like"/>
</dbReference>
<reference evidence="1" key="1">
    <citation type="submission" date="2018-06" db="EMBL/GenBank/DDBJ databases">
        <authorList>
            <person name="Zhirakovskaya E."/>
        </authorList>
    </citation>
    <scope>NUCLEOTIDE SEQUENCE</scope>
</reference>
<organism evidence="1">
    <name type="scientific">hydrothermal vent metagenome</name>
    <dbReference type="NCBI Taxonomy" id="652676"/>
    <lineage>
        <taxon>unclassified sequences</taxon>
        <taxon>metagenomes</taxon>
        <taxon>ecological metagenomes</taxon>
    </lineage>
</organism>